<comment type="similarity">
    <text evidence="8">Belongs to the TsuA/YedE (TC 9.B.102) family.</text>
</comment>
<dbReference type="Proteomes" id="UP000245607">
    <property type="component" value="Unassembled WGS sequence"/>
</dbReference>
<keyword evidence="7 9" id="KW-0472">Membrane</keyword>
<keyword evidence="2" id="KW-0813">Transport</keyword>
<evidence type="ECO:0000256" key="9">
    <source>
        <dbReference type="SAM" id="Phobius"/>
    </source>
</evidence>
<feature type="transmembrane region" description="Helical" evidence="9">
    <location>
        <begin position="229"/>
        <end position="250"/>
    </location>
</feature>
<evidence type="ECO:0000256" key="3">
    <source>
        <dbReference type="ARBA" id="ARBA00022475"/>
    </source>
</evidence>
<feature type="transmembrane region" description="Helical" evidence="9">
    <location>
        <begin position="101"/>
        <end position="125"/>
    </location>
</feature>
<evidence type="ECO:0000313" key="11">
    <source>
        <dbReference type="Proteomes" id="UP000245607"/>
    </source>
</evidence>
<feature type="transmembrane region" description="Helical" evidence="9">
    <location>
        <begin position="309"/>
        <end position="327"/>
    </location>
</feature>
<dbReference type="AlphaFoldDB" id="A0A2U2M3Q9"/>
<feature type="transmembrane region" description="Helical" evidence="9">
    <location>
        <begin position="28"/>
        <end position="48"/>
    </location>
</feature>
<protein>
    <submittedName>
        <fullName evidence="10">YeeE/YedE family protein</fullName>
    </submittedName>
</protein>
<comment type="caution">
    <text evidence="10">The sequence shown here is derived from an EMBL/GenBank/DDBJ whole genome shotgun (WGS) entry which is preliminary data.</text>
</comment>
<dbReference type="PANTHER" id="PTHR30574">
    <property type="entry name" value="INNER MEMBRANE PROTEIN YEDE"/>
    <property type="match status" value="1"/>
</dbReference>
<evidence type="ECO:0000256" key="4">
    <source>
        <dbReference type="ARBA" id="ARBA00022519"/>
    </source>
</evidence>
<feature type="transmembrane region" description="Helical" evidence="9">
    <location>
        <begin position="68"/>
        <end position="89"/>
    </location>
</feature>
<dbReference type="PANTHER" id="PTHR30574:SF1">
    <property type="entry name" value="SULPHUR TRANSPORT DOMAIN-CONTAINING PROTEIN"/>
    <property type="match status" value="1"/>
</dbReference>
<reference evidence="10 11" key="1">
    <citation type="submission" date="2018-05" db="EMBL/GenBank/DDBJ databases">
        <title>Lactobacillus salivarius genome sequencing and assembly.</title>
        <authorList>
            <person name="Audisio C."/>
            <person name="Albarracin L."/>
            <person name="Torres M.J."/>
            <person name="Hebert E.M."/>
            <person name="Saavedra L."/>
        </authorList>
    </citation>
    <scope>NUCLEOTIDE SEQUENCE [LARGE SCALE GENOMIC DNA]</scope>
    <source>
        <strain evidence="10 11">A3iob</strain>
    </source>
</reference>
<accession>A0A2U2M3Q9</accession>
<dbReference type="GO" id="GO:0005886">
    <property type="term" value="C:plasma membrane"/>
    <property type="evidence" value="ECO:0007669"/>
    <property type="project" value="UniProtKB-SubCell"/>
</dbReference>
<gene>
    <name evidence="10" type="ORF">DB362_06685</name>
</gene>
<evidence type="ECO:0000256" key="7">
    <source>
        <dbReference type="ARBA" id="ARBA00023136"/>
    </source>
</evidence>
<evidence type="ECO:0000256" key="6">
    <source>
        <dbReference type="ARBA" id="ARBA00022989"/>
    </source>
</evidence>
<keyword evidence="6 9" id="KW-1133">Transmembrane helix</keyword>
<feature type="transmembrane region" description="Helical" evidence="9">
    <location>
        <begin position="347"/>
        <end position="368"/>
    </location>
</feature>
<evidence type="ECO:0000313" key="10">
    <source>
        <dbReference type="EMBL" id="PWG51501.1"/>
    </source>
</evidence>
<dbReference type="InterPro" id="IPR007272">
    <property type="entry name" value="Sulf_transp_TsuA/YedE"/>
</dbReference>
<keyword evidence="5 9" id="KW-0812">Transmembrane</keyword>
<proteinExistence type="inferred from homology"/>
<name>A0A2U2M3Q9_9LACO</name>
<feature type="transmembrane region" description="Helical" evidence="9">
    <location>
        <begin position="178"/>
        <end position="198"/>
    </location>
</feature>
<evidence type="ECO:0000256" key="5">
    <source>
        <dbReference type="ARBA" id="ARBA00022692"/>
    </source>
</evidence>
<dbReference type="Pfam" id="PF04143">
    <property type="entry name" value="Sulf_transp"/>
    <property type="match status" value="1"/>
</dbReference>
<keyword evidence="3" id="KW-1003">Cell membrane</keyword>
<evidence type="ECO:0000256" key="8">
    <source>
        <dbReference type="ARBA" id="ARBA00035655"/>
    </source>
</evidence>
<dbReference type="EMBL" id="QFAS01000008">
    <property type="protein sequence ID" value="PWG51501.1"/>
    <property type="molecule type" value="Genomic_DNA"/>
</dbReference>
<organism evidence="10 11">
    <name type="scientific">Ligilactobacillus salivarius</name>
    <dbReference type="NCBI Taxonomy" id="1624"/>
    <lineage>
        <taxon>Bacteria</taxon>
        <taxon>Bacillati</taxon>
        <taxon>Bacillota</taxon>
        <taxon>Bacilli</taxon>
        <taxon>Lactobacillales</taxon>
        <taxon>Lactobacillaceae</taxon>
        <taxon>Ligilactobacillus</taxon>
    </lineage>
</organism>
<feature type="transmembrane region" description="Helical" evidence="9">
    <location>
        <begin position="137"/>
        <end position="158"/>
    </location>
</feature>
<evidence type="ECO:0000256" key="2">
    <source>
        <dbReference type="ARBA" id="ARBA00022448"/>
    </source>
</evidence>
<comment type="subcellular location">
    <subcellularLocation>
        <location evidence="1">Cell inner membrane</location>
        <topology evidence="1">Multi-pass membrane protein</topology>
    </subcellularLocation>
</comment>
<keyword evidence="4" id="KW-0997">Cell inner membrane</keyword>
<evidence type="ECO:0000256" key="1">
    <source>
        <dbReference type="ARBA" id="ARBA00004429"/>
    </source>
</evidence>
<sequence length="378" mass="41261">MKRFLKNLDNLFFIFIMKNVYNCFYFKVGYVMLTSFGILFGFLFGFFLKRSHYCIAGGLRDITLEKNISGLISVLLIIFIQAGIFFSLIKLGIMPAADYPNYSLIAMIIGGFVFGIGAVASSGCISTSLVKVGDGRITGLITMLSFIITVSSVNNGLLSNITAPLQNMTVHQDTMAQTLQPFAIYIILAILVITFIAMSSTLKKNKPSFNVPYNYTGLRNIIFERRLDTLWAAVIIGIVAGFAFLSNYLAHDYGGFSITGPLSSWLTFLTSNGMSISWGMYFTVGIVLGSFVCSLGNGEFKLQGSDGKTLFKAFIGGILMGFGAGLAKGCLVSNGLVYTAMFSIQGWIALVSIFFGITCSSLLMFQIIPSHHLSYANR</sequence>
<feature type="transmembrane region" description="Helical" evidence="9">
    <location>
        <begin position="278"/>
        <end position="297"/>
    </location>
</feature>